<dbReference type="AlphaFoldDB" id="A0A1I4A9I7"/>
<feature type="chain" id="PRO_5011606981" evidence="1">
    <location>
        <begin position="22"/>
        <end position="132"/>
    </location>
</feature>
<accession>A0A1I4A9I7</accession>
<proteinExistence type="predicted"/>
<protein>
    <submittedName>
        <fullName evidence="2">Uncharacterized protein</fullName>
    </submittedName>
</protein>
<name>A0A1I4A9I7_9RHOB</name>
<evidence type="ECO:0000313" key="3">
    <source>
        <dbReference type="Proteomes" id="UP000198851"/>
    </source>
</evidence>
<dbReference type="RefSeq" id="WP_093319254.1">
    <property type="nucleotide sequence ID" value="NZ_FOSZ01000001.1"/>
</dbReference>
<dbReference type="OrthoDB" id="7689766at2"/>
<evidence type="ECO:0000256" key="1">
    <source>
        <dbReference type="SAM" id="SignalP"/>
    </source>
</evidence>
<organism evidence="2 3">
    <name type="scientific">Shimia haliotis</name>
    <dbReference type="NCBI Taxonomy" id="1280847"/>
    <lineage>
        <taxon>Bacteria</taxon>
        <taxon>Pseudomonadati</taxon>
        <taxon>Pseudomonadota</taxon>
        <taxon>Alphaproteobacteria</taxon>
        <taxon>Rhodobacterales</taxon>
        <taxon>Roseobacteraceae</taxon>
    </lineage>
</organism>
<evidence type="ECO:0000313" key="2">
    <source>
        <dbReference type="EMBL" id="SFK53058.1"/>
    </source>
</evidence>
<reference evidence="3" key="1">
    <citation type="submission" date="2016-10" db="EMBL/GenBank/DDBJ databases">
        <authorList>
            <person name="Varghese N."/>
            <person name="Submissions S."/>
        </authorList>
    </citation>
    <scope>NUCLEOTIDE SEQUENCE [LARGE SCALE GENOMIC DNA]</scope>
    <source>
        <strain evidence="3">DSM 28453</strain>
    </source>
</reference>
<sequence>MNFARLIVLTAVVGMASPVLAQRSTSKNPVVDLSGSNFAIVNKWNQRDDDIWCGAAKAARDRGAAWTDRLYIIGYEDAQASQYGAVTVSYTFRPTQEQLAQAKSGRSSIRGIGNNMTINSANRRCVRELDFF</sequence>
<keyword evidence="1" id="KW-0732">Signal</keyword>
<gene>
    <name evidence="2" type="ORF">SAMN04488036_101238</name>
</gene>
<keyword evidence="3" id="KW-1185">Reference proteome</keyword>
<dbReference type="Proteomes" id="UP000198851">
    <property type="component" value="Unassembled WGS sequence"/>
</dbReference>
<dbReference type="STRING" id="1280847.SAMN04488036_101238"/>
<dbReference type="EMBL" id="FOSZ01000001">
    <property type="protein sequence ID" value="SFK53058.1"/>
    <property type="molecule type" value="Genomic_DNA"/>
</dbReference>
<feature type="signal peptide" evidence="1">
    <location>
        <begin position="1"/>
        <end position="21"/>
    </location>
</feature>